<dbReference type="EMBL" id="QTSX02004392">
    <property type="protein sequence ID" value="KAJ9065009.1"/>
    <property type="molecule type" value="Genomic_DNA"/>
</dbReference>
<proteinExistence type="predicted"/>
<dbReference type="Proteomes" id="UP001165960">
    <property type="component" value="Unassembled WGS sequence"/>
</dbReference>
<accession>A0ACC2SRX3</accession>
<comment type="caution">
    <text evidence="1">The sequence shown here is derived from an EMBL/GenBank/DDBJ whole genome shotgun (WGS) entry which is preliminary data.</text>
</comment>
<protein>
    <submittedName>
        <fullName evidence="1">Pho80p cyclin</fullName>
    </submittedName>
</protein>
<gene>
    <name evidence="1" type="primary">PHO80_1</name>
    <name evidence="1" type="ORF">DSO57_1024417</name>
</gene>
<evidence type="ECO:0000313" key="1">
    <source>
        <dbReference type="EMBL" id="KAJ9065009.1"/>
    </source>
</evidence>
<name>A0ACC2SRX3_9FUNG</name>
<sequence length="201" mass="22841">MNTTTEFKYPHTYYTVEPRRIVELIAELLSELATRNDSNPAAVASLTRFHSRAVPKISILDYLNRIVKFSPIENEVLLAALVYIDRLCSYNPTFAITSLSIHRYLITAITVGSKVFCDSYWTNTQYAKLGGITLQELNILELEFSFLIRWDLVITPSIILNYYIGLLDKSPNFHLEESAAPEDSIKGLDSYDFLIIGLLPP</sequence>
<organism evidence="1 2">
    <name type="scientific">Entomophthora muscae</name>
    <dbReference type="NCBI Taxonomy" id="34485"/>
    <lineage>
        <taxon>Eukaryota</taxon>
        <taxon>Fungi</taxon>
        <taxon>Fungi incertae sedis</taxon>
        <taxon>Zoopagomycota</taxon>
        <taxon>Entomophthoromycotina</taxon>
        <taxon>Entomophthoromycetes</taxon>
        <taxon>Entomophthorales</taxon>
        <taxon>Entomophthoraceae</taxon>
        <taxon>Entomophthora</taxon>
    </lineage>
</organism>
<evidence type="ECO:0000313" key="2">
    <source>
        <dbReference type="Proteomes" id="UP001165960"/>
    </source>
</evidence>
<keyword evidence="2" id="KW-1185">Reference proteome</keyword>
<reference evidence="1" key="1">
    <citation type="submission" date="2022-04" db="EMBL/GenBank/DDBJ databases">
        <title>Genome of the entomopathogenic fungus Entomophthora muscae.</title>
        <authorList>
            <person name="Elya C."/>
            <person name="Lovett B.R."/>
            <person name="Lee E."/>
            <person name="Macias A.M."/>
            <person name="Hajek A.E."/>
            <person name="De Bivort B.L."/>
            <person name="Kasson M.T."/>
            <person name="De Fine Licht H.H."/>
            <person name="Stajich J.E."/>
        </authorList>
    </citation>
    <scope>NUCLEOTIDE SEQUENCE</scope>
    <source>
        <strain evidence="1">Berkeley</strain>
    </source>
</reference>